<dbReference type="SUPFAM" id="SSF55729">
    <property type="entry name" value="Acyl-CoA N-acyltransferases (Nat)"/>
    <property type="match status" value="1"/>
</dbReference>
<proteinExistence type="predicted"/>
<name>A0AAW8DUY6_9BURK</name>
<dbReference type="Gene3D" id="3.40.630.30">
    <property type="match status" value="1"/>
</dbReference>
<organism evidence="4 5">
    <name type="scientific">Variovorax boronicumulans</name>
    <dbReference type="NCBI Taxonomy" id="436515"/>
    <lineage>
        <taxon>Bacteria</taxon>
        <taxon>Pseudomonadati</taxon>
        <taxon>Pseudomonadota</taxon>
        <taxon>Betaproteobacteria</taxon>
        <taxon>Burkholderiales</taxon>
        <taxon>Comamonadaceae</taxon>
        <taxon>Variovorax</taxon>
    </lineage>
</organism>
<comment type="caution">
    <text evidence="4">The sequence shown here is derived from an EMBL/GenBank/DDBJ whole genome shotgun (WGS) entry which is preliminary data.</text>
</comment>
<evidence type="ECO:0000313" key="4">
    <source>
        <dbReference type="EMBL" id="MDP9923303.1"/>
    </source>
</evidence>
<accession>A0AAW8DUY6</accession>
<dbReference type="CDD" id="cd04301">
    <property type="entry name" value="NAT_SF"/>
    <property type="match status" value="1"/>
</dbReference>
<dbReference type="RefSeq" id="WP_307636822.1">
    <property type="nucleotide sequence ID" value="NZ_JAUSRR010000003.1"/>
</dbReference>
<dbReference type="InterPro" id="IPR050832">
    <property type="entry name" value="Bact_Acetyltransf"/>
</dbReference>
<dbReference type="InterPro" id="IPR000182">
    <property type="entry name" value="GNAT_dom"/>
</dbReference>
<dbReference type="PANTHER" id="PTHR43877">
    <property type="entry name" value="AMINOALKYLPHOSPHONATE N-ACETYLTRANSFERASE-RELATED-RELATED"/>
    <property type="match status" value="1"/>
</dbReference>
<evidence type="ECO:0000313" key="5">
    <source>
        <dbReference type="Proteomes" id="UP001244295"/>
    </source>
</evidence>
<dbReference type="Pfam" id="PF00583">
    <property type="entry name" value="Acetyltransf_1"/>
    <property type="match status" value="1"/>
</dbReference>
<evidence type="ECO:0000256" key="1">
    <source>
        <dbReference type="ARBA" id="ARBA00022679"/>
    </source>
</evidence>
<dbReference type="Proteomes" id="UP001244295">
    <property type="component" value="Unassembled WGS sequence"/>
</dbReference>
<protein>
    <submittedName>
        <fullName evidence="4">L-amino acid N-acyltransferase YncA</fullName>
    </submittedName>
</protein>
<dbReference type="PANTHER" id="PTHR43877:SF1">
    <property type="entry name" value="ACETYLTRANSFERASE"/>
    <property type="match status" value="1"/>
</dbReference>
<feature type="domain" description="N-acetyltransferase" evidence="3">
    <location>
        <begin position="19"/>
        <end position="181"/>
    </location>
</feature>
<reference evidence="4" key="1">
    <citation type="submission" date="2023-07" db="EMBL/GenBank/DDBJ databases">
        <title>Sorghum-associated microbial communities from plants grown in Nebraska, USA.</title>
        <authorList>
            <person name="Schachtman D."/>
        </authorList>
    </citation>
    <scope>NUCLEOTIDE SEQUENCE</scope>
    <source>
        <strain evidence="4">DS2795</strain>
    </source>
</reference>
<dbReference type="EMBL" id="JAUSRR010000003">
    <property type="protein sequence ID" value="MDP9923303.1"/>
    <property type="molecule type" value="Genomic_DNA"/>
</dbReference>
<keyword evidence="2" id="KW-0012">Acyltransferase</keyword>
<dbReference type="PROSITE" id="PS51186">
    <property type="entry name" value="GNAT"/>
    <property type="match status" value="1"/>
</dbReference>
<dbReference type="AlphaFoldDB" id="A0AAW8DUY6"/>
<evidence type="ECO:0000259" key="3">
    <source>
        <dbReference type="PROSITE" id="PS51186"/>
    </source>
</evidence>
<keyword evidence="1" id="KW-0808">Transferase</keyword>
<evidence type="ECO:0000256" key="2">
    <source>
        <dbReference type="ARBA" id="ARBA00023315"/>
    </source>
</evidence>
<dbReference type="GO" id="GO:0016747">
    <property type="term" value="F:acyltransferase activity, transferring groups other than amino-acyl groups"/>
    <property type="evidence" value="ECO:0007669"/>
    <property type="project" value="InterPro"/>
</dbReference>
<sequence>MTPVPRSYPRRVHSGDSQIEIARMTSSDRDALVAFIATLPPHDLLFLSRDITHPKVVDAWMHSLDSGEIESLVARDGELIIGVTAIIIDRLSWSPHVGELRILMSPAGRGKGVGRVLMQECFAQALDLGLKKLVAQMTTDQRAAITVFEGMGFRAEALLAKHVADRQGRLHDLVVLSHDVQAVAARHELYGMSDACQEGGT</sequence>
<gene>
    <name evidence="4" type="ORF">J2W25_002324</name>
</gene>
<dbReference type="InterPro" id="IPR016181">
    <property type="entry name" value="Acyl_CoA_acyltransferase"/>
</dbReference>